<feature type="binding site" evidence="12">
    <location>
        <position position="128"/>
    </location>
    <ligand>
        <name>Zn(2+)</name>
        <dbReference type="ChEBI" id="CHEBI:29105"/>
    </ligand>
</feature>
<dbReference type="GO" id="GO:0008448">
    <property type="term" value="F:N-acetylglucosamine-6-phosphate deacetylase activity"/>
    <property type="evidence" value="ECO:0007669"/>
    <property type="project" value="UniProtKB-EC"/>
</dbReference>
<accession>A0AAC9J265</accession>
<dbReference type="Proteomes" id="UP000182945">
    <property type="component" value="Chromosome"/>
</dbReference>
<evidence type="ECO:0000256" key="5">
    <source>
        <dbReference type="ARBA" id="ARBA00022801"/>
    </source>
</evidence>
<evidence type="ECO:0000256" key="3">
    <source>
        <dbReference type="ARBA" id="ARBA00018029"/>
    </source>
</evidence>
<evidence type="ECO:0000256" key="1">
    <source>
        <dbReference type="ARBA" id="ARBA00010716"/>
    </source>
</evidence>
<feature type="binding site" evidence="12">
    <location>
        <position position="215"/>
    </location>
    <ligand>
        <name>Zn(2+)</name>
        <dbReference type="ChEBI" id="CHEBI:29105"/>
    </ligand>
</feature>
<evidence type="ECO:0000259" key="13">
    <source>
        <dbReference type="Pfam" id="PF01979"/>
    </source>
</evidence>
<dbReference type="InterPro" id="IPR032466">
    <property type="entry name" value="Metal_Hydrolase"/>
</dbReference>
<dbReference type="Pfam" id="PF01979">
    <property type="entry name" value="Amidohydro_1"/>
    <property type="match status" value="1"/>
</dbReference>
<dbReference type="PANTHER" id="PTHR11113:SF14">
    <property type="entry name" value="N-ACETYLGLUCOSAMINE-6-PHOSPHATE DEACETYLASE"/>
    <property type="match status" value="1"/>
</dbReference>
<evidence type="ECO:0000313" key="15">
    <source>
        <dbReference type="Proteomes" id="UP000182945"/>
    </source>
</evidence>
<dbReference type="SUPFAM" id="SSF51556">
    <property type="entry name" value="Metallo-dependent hydrolases"/>
    <property type="match status" value="1"/>
</dbReference>
<feature type="binding site" evidence="11">
    <location>
        <begin position="218"/>
        <end position="219"/>
    </location>
    <ligand>
        <name>substrate</name>
    </ligand>
</feature>
<proteinExistence type="inferred from homology"/>
<dbReference type="InterPro" id="IPR006680">
    <property type="entry name" value="Amidohydro-rel"/>
</dbReference>
<feature type="active site" description="Proton donor/acceptor" evidence="10">
    <location>
        <position position="272"/>
    </location>
</feature>
<feature type="binding site" evidence="11">
    <location>
        <position position="250"/>
    </location>
    <ligand>
        <name>substrate</name>
    </ligand>
</feature>
<name>A0AAC9J265_VIRHA</name>
<comment type="catalytic activity">
    <reaction evidence="7">
        <text>N-acetyl-D-glucosamine 6-phosphate + H2O = D-glucosamine 6-phosphate + acetate</text>
        <dbReference type="Rhea" id="RHEA:22936"/>
        <dbReference type="ChEBI" id="CHEBI:15377"/>
        <dbReference type="ChEBI" id="CHEBI:30089"/>
        <dbReference type="ChEBI" id="CHEBI:57513"/>
        <dbReference type="ChEBI" id="CHEBI:58725"/>
        <dbReference type="EC" id="3.5.1.25"/>
    </reaction>
</comment>
<comment type="similarity">
    <text evidence="1 9">Belongs to the metallo-dependent hydrolases superfamily. NagA family.</text>
</comment>
<organism evidence="14 15">
    <name type="scientific">Virgibacillus halodenitrificans</name>
    <name type="common">Bacillus halodenitrificans</name>
    <dbReference type="NCBI Taxonomy" id="1482"/>
    <lineage>
        <taxon>Bacteria</taxon>
        <taxon>Bacillati</taxon>
        <taxon>Bacillota</taxon>
        <taxon>Bacilli</taxon>
        <taxon>Bacillales</taxon>
        <taxon>Bacillaceae</taxon>
        <taxon>Virgibacillus</taxon>
    </lineage>
</organism>
<dbReference type="FunFam" id="3.20.20.140:FF:000004">
    <property type="entry name" value="N-acetylglucosamine-6-phosphate deacetylase"/>
    <property type="match status" value="1"/>
</dbReference>
<dbReference type="Gene3D" id="2.30.40.10">
    <property type="entry name" value="Urease, subunit C, domain 1"/>
    <property type="match status" value="1"/>
</dbReference>
<dbReference type="GeneID" id="71515599"/>
<dbReference type="CDD" id="cd00854">
    <property type="entry name" value="NagA"/>
    <property type="match status" value="1"/>
</dbReference>
<feature type="binding site" evidence="11">
    <location>
        <position position="226"/>
    </location>
    <ligand>
        <name>substrate</name>
    </ligand>
</feature>
<evidence type="ECO:0000256" key="7">
    <source>
        <dbReference type="ARBA" id="ARBA00047647"/>
    </source>
</evidence>
<reference evidence="14 15" key="1">
    <citation type="submission" date="2016-11" db="EMBL/GenBank/DDBJ databases">
        <title>Complete genome sequencing of Virgibacillus halodenitrificans PDB-F2.</title>
        <authorList>
            <person name="Sun Z."/>
            <person name="Zhou Y."/>
            <person name="Li H."/>
        </authorList>
    </citation>
    <scope>NUCLEOTIDE SEQUENCE [LARGE SCALE GENOMIC DNA]</scope>
    <source>
        <strain evidence="14 15">PDB-F2</strain>
    </source>
</reference>
<evidence type="ECO:0000256" key="2">
    <source>
        <dbReference type="ARBA" id="ARBA00011899"/>
    </source>
</evidence>
<feature type="domain" description="Amidohydrolase-related" evidence="13">
    <location>
        <begin position="49"/>
        <end position="378"/>
    </location>
</feature>
<feature type="binding site" evidence="11">
    <location>
        <position position="139"/>
    </location>
    <ligand>
        <name>substrate</name>
    </ligand>
</feature>
<feature type="binding site" evidence="11">
    <location>
        <begin position="305"/>
        <end position="307"/>
    </location>
    <ligand>
        <name>substrate</name>
    </ligand>
</feature>
<evidence type="ECO:0000256" key="9">
    <source>
        <dbReference type="PIRNR" id="PIRNR038994"/>
    </source>
</evidence>
<dbReference type="GO" id="GO:0006046">
    <property type="term" value="P:N-acetylglucosamine catabolic process"/>
    <property type="evidence" value="ECO:0007669"/>
    <property type="project" value="TreeGrafter"/>
</dbReference>
<evidence type="ECO:0000256" key="10">
    <source>
        <dbReference type="PIRSR" id="PIRSR038994-1"/>
    </source>
</evidence>
<dbReference type="AlphaFoldDB" id="A0AAC9J265"/>
<keyword evidence="4 12" id="KW-0479">Metal-binding</keyword>
<evidence type="ECO:0000256" key="11">
    <source>
        <dbReference type="PIRSR" id="PIRSR038994-2"/>
    </source>
</evidence>
<evidence type="ECO:0000313" key="14">
    <source>
        <dbReference type="EMBL" id="APC49309.1"/>
    </source>
</evidence>
<feature type="binding site" evidence="12">
    <location>
        <position position="194"/>
    </location>
    <ligand>
        <name>Zn(2+)</name>
        <dbReference type="ChEBI" id="CHEBI:29105"/>
    </ligand>
</feature>
<sequence>MDYIIKASRFLLENGERTDSYLAIKDHKFAGFVDKVPNGVEIKDWGDSIVAPGLFDTHIHGIAGFDIMDGTQEAVRNISEEIAKIGVTRFLPTTLTSSRADLEKAIIAVRQAVVEGLPGAVSEGIFLEGPYFTEKHKGAQNQSYFTDPSLTEFEHWQELAEGSIVKIALAPEREGAEQFIQTVTNSGVLASIAHTDASYTCCVDAVEAGARNFVHLFNGMSGLHHREPGVAGAALTLADTYAEIICDGFHVHPEVASMAYQLKGNKLQLITDCMRAGLMPDGKYHLGEFPVVMQDGVARTETGSLAGSTLRLIDGVQNLSQWTGKNLSEIWHLGSLSPAKSLNKDKQLGSIQSGKYADYVVLSPSMEVIITAVNGEIVYEK</sequence>
<dbReference type="PIRSF" id="PIRSF038994">
    <property type="entry name" value="NagA"/>
    <property type="match status" value="1"/>
</dbReference>
<dbReference type="RefSeq" id="WP_071649397.1">
    <property type="nucleotide sequence ID" value="NZ_CP017962.1"/>
</dbReference>
<comment type="cofactor">
    <cofactor evidence="12">
        <name>a divalent metal cation</name>
        <dbReference type="ChEBI" id="CHEBI:60240"/>
    </cofactor>
    <text evidence="12">Binds 1 divalent metal cation per subunit.</text>
</comment>
<evidence type="ECO:0000256" key="12">
    <source>
        <dbReference type="PIRSR" id="PIRSR038994-3"/>
    </source>
</evidence>
<dbReference type="InterPro" id="IPR011059">
    <property type="entry name" value="Metal-dep_hydrolase_composite"/>
</dbReference>
<gene>
    <name evidence="14" type="ORF">BME96_14395</name>
</gene>
<dbReference type="SUPFAM" id="SSF51338">
    <property type="entry name" value="Composite domain of metallo-dependent hydrolases"/>
    <property type="match status" value="1"/>
</dbReference>
<dbReference type="Gene3D" id="3.20.20.140">
    <property type="entry name" value="Metal-dependent hydrolases"/>
    <property type="match status" value="1"/>
</dbReference>
<dbReference type="InterPro" id="IPR003764">
    <property type="entry name" value="GlcNAc_6-P_deAcase"/>
</dbReference>
<comment type="pathway">
    <text evidence="8">Amino-sugar metabolism; N-acetylneuraminate degradation; D-fructose 6-phosphate from N-acetylneuraminate: step 4/5.</text>
</comment>
<dbReference type="EC" id="3.5.1.25" evidence="2"/>
<evidence type="ECO:0000256" key="8">
    <source>
        <dbReference type="ARBA" id="ARBA00060590"/>
    </source>
</evidence>
<evidence type="ECO:0000256" key="4">
    <source>
        <dbReference type="ARBA" id="ARBA00022723"/>
    </source>
</evidence>
<dbReference type="KEGG" id="vhl:BME96_14395"/>
<dbReference type="EMBL" id="CP017962">
    <property type="protein sequence ID" value="APC49309.1"/>
    <property type="molecule type" value="Genomic_DNA"/>
</dbReference>
<dbReference type="GO" id="GO:0046872">
    <property type="term" value="F:metal ion binding"/>
    <property type="evidence" value="ECO:0007669"/>
    <property type="project" value="UniProtKB-KW"/>
</dbReference>
<dbReference type="NCBIfam" id="TIGR00221">
    <property type="entry name" value="nagA"/>
    <property type="match status" value="1"/>
</dbReference>
<keyword evidence="6 9" id="KW-0119">Carbohydrate metabolism</keyword>
<keyword evidence="5 9" id="KW-0378">Hydrolase</keyword>
<dbReference type="PANTHER" id="PTHR11113">
    <property type="entry name" value="N-ACETYLGLUCOSAMINE-6-PHOSPHATE DEACETYLASE"/>
    <property type="match status" value="1"/>
</dbReference>
<evidence type="ECO:0000256" key="6">
    <source>
        <dbReference type="ARBA" id="ARBA00023277"/>
    </source>
</evidence>
<protein>
    <recommendedName>
        <fullName evidence="3">N-acetylglucosamine-6-phosphate deacetylase</fullName>
        <ecNumber evidence="2">3.5.1.25</ecNumber>
    </recommendedName>
</protein>